<dbReference type="OrthoDB" id="9796076at2"/>
<evidence type="ECO:0000256" key="3">
    <source>
        <dbReference type="SAM" id="MobiDB-lite"/>
    </source>
</evidence>
<dbReference type="AlphaFoldDB" id="A0A1W6D0V0"/>
<dbReference type="NCBIfam" id="TIGR00377">
    <property type="entry name" value="ant_ant_sig"/>
    <property type="match status" value="1"/>
</dbReference>
<dbReference type="EMBL" id="CP020612">
    <property type="protein sequence ID" value="ARJ70761.1"/>
    <property type="molecule type" value="Genomic_DNA"/>
</dbReference>
<proteinExistence type="inferred from homology"/>
<dbReference type="STRING" id="1945662.B0A89_06525"/>
<accession>A0A1W6D0V0</accession>
<dbReference type="Pfam" id="PF01740">
    <property type="entry name" value="STAS"/>
    <property type="match status" value="1"/>
</dbReference>
<organism evidence="5 6">
    <name type="scientific">Paracoccus contaminans</name>
    <dbReference type="NCBI Taxonomy" id="1945662"/>
    <lineage>
        <taxon>Bacteria</taxon>
        <taxon>Pseudomonadati</taxon>
        <taxon>Pseudomonadota</taxon>
        <taxon>Alphaproteobacteria</taxon>
        <taxon>Rhodobacterales</taxon>
        <taxon>Paracoccaceae</taxon>
        <taxon>Paracoccus</taxon>
    </lineage>
</organism>
<feature type="domain" description="STAS" evidence="4">
    <location>
        <begin position="11"/>
        <end position="93"/>
    </location>
</feature>
<name>A0A1W6D0V0_9RHOB</name>
<dbReference type="GO" id="GO:0043856">
    <property type="term" value="F:anti-sigma factor antagonist activity"/>
    <property type="evidence" value="ECO:0007669"/>
    <property type="project" value="InterPro"/>
</dbReference>
<dbReference type="CDD" id="cd07043">
    <property type="entry name" value="STAS_anti-anti-sigma_factors"/>
    <property type="match status" value="1"/>
</dbReference>
<evidence type="ECO:0000313" key="5">
    <source>
        <dbReference type="EMBL" id="ARJ70761.1"/>
    </source>
</evidence>
<dbReference type="Gene3D" id="3.30.750.24">
    <property type="entry name" value="STAS domain"/>
    <property type="match status" value="1"/>
</dbReference>
<feature type="compositionally biased region" description="Low complexity" evidence="3">
    <location>
        <begin position="108"/>
        <end position="127"/>
    </location>
</feature>
<protein>
    <recommendedName>
        <fullName evidence="2">Anti-sigma factor antagonist</fullName>
    </recommendedName>
</protein>
<feature type="region of interest" description="Disordered" evidence="3">
    <location>
        <begin position="103"/>
        <end position="127"/>
    </location>
</feature>
<dbReference type="Proteomes" id="UP000193017">
    <property type="component" value="Chromosome"/>
</dbReference>
<dbReference type="SUPFAM" id="SSF52091">
    <property type="entry name" value="SpoIIaa-like"/>
    <property type="match status" value="1"/>
</dbReference>
<sequence>MGFRIEHSAGGVVVRVTDTRLDAAQAIRFKDGLREIVARHGPVIVLDLGAVDFMDSSGLGAILSIRRTLPSTHRLELAALTPNVRRVFRLTHMDTVFTIHDAAPATQPQPCEEAGGPGAARPQRGMQ</sequence>
<dbReference type="InterPro" id="IPR003658">
    <property type="entry name" value="Anti-sigma_ant"/>
</dbReference>
<gene>
    <name evidence="5" type="ORF">B0A89_06525</name>
</gene>
<dbReference type="PROSITE" id="PS50801">
    <property type="entry name" value="STAS"/>
    <property type="match status" value="1"/>
</dbReference>
<dbReference type="PANTHER" id="PTHR33495:SF2">
    <property type="entry name" value="ANTI-SIGMA FACTOR ANTAGONIST TM_1081-RELATED"/>
    <property type="match status" value="1"/>
</dbReference>
<dbReference type="RefSeq" id="WP_085378788.1">
    <property type="nucleotide sequence ID" value="NZ_CP020612.1"/>
</dbReference>
<dbReference type="PANTHER" id="PTHR33495">
    <property type="entry name" value="ANTI-SIGMA FACTOR ANTAGONIST TM_1081-RELATED-RELATED"/>
    <property type="match status" value="1"/>
</dbReference>
<evidence type="ECO:0000256" key="1">
    <source>
        <dbReference type="ARBA" id="ARBA00009013"/>
    </source>
</evidence>
<dbReference type="InterPro" id="IPR036513">
    <property type="entry name" value="STAS_dom_sf"/>
</dbReference>
<dbReference type="KEGG" id="pcon:B0A89_06525"/>
<evidence type="ECO:0000259" key="4">
    <source>
        <dbReference type="PROSITE" id="PS50801"/>
    </source>
</evidence>
<evidence type="ECO:0000313" key="6">
    <source>
        <dbReference type="Proteomes" id="UP000193017"/>
    </source>
</evidence>
<evidence type="ECO:0000256" key="2">
    <source>
        <dbReference type="RuleBase" id="RU003749"/>
    </source>
</evidence>
<dbReference type="InterPro" id="IPR002645">
    <property type="entry name" value="STAS_dom"/>
</dbReference>
<reference evidence="5 6" key="1">
    <citation type="submission" date="2017-03" db="EMBL/GenBank/DDBJ databases">
        <title>Genome sequence of Paracoccus contaminans isolated from a water microcosm.</title>
        <authorList>
            <person name="Aurass P."/>
            <person name="Karste S."/>
            <person name="Trost E."/>
            <person name="Glaeser S.P."/>
            <person name="Kaempfer P."/>
            <person name="Flieger A."/>
        </authorList>
    </citation>
    <scope>NUCLEOTIDE SEQUENCE [LARGE SCALE GENOMIC DNA]</scope>
    <source>
        <strain evidence="6">RKI 16-01929T\LMG 29738T\CCM 8701T\CIP 111112T</strain>
    </source>
</reference>
<comment type="similarity">
    <text evidence="1 2">Belongs to the anti-sigma-factor antagonist family.</text>
</comment>
<keyword evidence="6" id="KW-1185">Reference proteome</keyword>